<keyword evidence="3" id="KW-1185">Reference proteome</keyword>
<name>A0A165XPM6_9AGAM</name>
<dbReference type="Proteomes" id="UP000076532">
    <property type="component" value="Unassembled WGS sequence"/>
</dbReference>
<evidence type="ECO:0000313" key="2">
    <source>
        <dbReference type="EMBL" id="KZP08758.1"/>
    </source>
</evidence>
<organism evidence="2 3">
    <name type="scientific">Athelia psychrophila</name>
    <dbReference type="NCBI Taxonomy" id="1759441"/>
    <lineage>
        <taxon>Eukaryota</taxon>
        <taxon>Fungi</taxon>
        <taxon>Dikarya</taxon>
        <taxon>Basidiomycota</taxon>
        <taxon>Agaricomycotina</taxon>
        <taxon>Agaricomycetes</taxon>
        <taxon>Agaricomycetidae</taxon>
        <taxon>Atheliales</taxon>
        <taxon>Atheliaceae</taxon>
        <taxon>Athelia</taxon>
    </lineage>
</organism>
<protein>
    <submittedName>
        <fullName evidence="2">Uncharacterized protein</fullName>
    </submittedName>
</protein>
<feature type="compositionally biased region" description="Pro residues" evidence="1">
    <location>
        <begin position="13"/>
        <end position="23"/>
    </location>
</feature>
<evidence type="ECO:0000256" key="1">
    <source>
        <dbReference type="SAM" id="MobiDB-lite"/>
    </source>
</evidence>
<dbReference type="AlphaFoldDB" id="A0A165XPM6"/>
<accession>A0A165XPM6</accession>
<dbReference type="EMBL" id="KV417714">
    <property type="protein sequence ID" value="KZP08758.1"/>
    <property type="molecule type" value="Genomic_DNA"/>
</dbReference>
<feature type="region of interest" description="Disordered" evidence="1">
    <location>
        <begin position="1"/>
        <end position="26"/>
    </location>
</feature>
<evidence type="ECO:0000313" key="3">
    <source>
        <dbReference type="Proteomes" id="UP000076532"/>
    </source>
</evidence>
<proteinExistence type="predicted"/>
<gene>
    <name evidence="2" type="ORF">FIBSPDRAFT_874210</name>
</gene>
<sequence length="60" mass="6413">MRAGEHRYAGMPPASPETSPVPPRATHNANVHAMAKGGAPMGIMTNVEQPQMAESSELWE</sequence>
<reference evidence="2 3" key="1">
    <citation type="journal article" date="2016" name="Mol. Biol. Evol.">
        <title>Comparative Genomics of Early-Diverging Mushroom-Forming Fungi Provides Insights into the Origins of Lignocellulose Decay Capabilities.</title>
        <authorList>
            <person name="Nagy L.G."/>
            <person name="Riley R."/>
            <person name="Tritt A."/>
            <person name="Adam C."/>
            <person name="Daum C."/>
            <person name="Floudas D."/>
            <person name="Sun H."/>
            <person name="Yadav J.S."/>
            <person name="Pangilinan J."/>
            <person name="Larsson K.H."/>
            <person name="Matsuura K."/>
            <person name="Barry K."/>
            <person name="Labutti K."/>
            <person name="Kuo R."/>
            <person name="Ohm R.A."/>
            <person name="Bhattacharya S.S."/>
            <person name="Shirouzu T."/>
            <person name="Yoshinaga Y."/>
            <person name="Martin F.M."/>
            <person name="Grigoriev I.V."/>
            <person name="Hibbett D.S."/>
        </authorList>
    </citation>
    <scope>NUCLEOTIDE SEQUENCE [LARGE SCALE GENOMIC DNA]</scope>
    <source>
        <strain evidence="2 3">CBS 109695</strain>
    </source>
</reference>